<evidence type="ECO:0000256" key="3">
    <source>
        <dbReference type="RuleBase" id="RU000363"/>
    </source>
</evidence>
<dbReference type="InterPro" id="IPR002347">
    <property type="entry name" value="SDR_fam"/>
</dbReference>
<dbReference type="GO" id="GO:0016616">
    <property type="term" value="F:oxidoreductase activity, acting on the CH-OH group of donors, NAD or NADP as acceptor"/>
    <property type="evidence" value="ECO:0007669"/>
    <property type="project" value="TreeGrafter"/>
</dbReference>
<keyword evidence="2" id="KW-0560">Oxidoreductase</keyword>
<dbReference type="Gene3D" id="3.40.50.720">
    <property type="entry name" value="NAD(P)-binding Rossmann-like Domain"/>
    <property type="match status" value="1"/>
</dbReference>
<evidence type="ECO:0000256" key="2">
    <source>
        <dbReference type="ARBA" id="ARBA00023002"/>
    </source>
</evidence>
<proteinExistence type="inferred from homology"/>
<dbReference type="Proteomes" id="UP000800036">
    <property type="component" value="Unassembled WGS sequence"/>
</dbReference>
<evidence type="ECO:0000313" key="5">
    <source>
        <dbReference type="Proteomes" id="UP000800036"/>
    </source>
</evidence>
<dbReference type="Pfam" id="PF00106">
    <property type="entry name" value="adh_short"/>
    <property type="match status" value="1"/>
</dbReference>
<dbReference type="EMBL" id="ML976665">
    <property type="protein sequence ID" value="KAF1976911.1"/>
    <property type="molecule type" value="Genomic_DNA"/>
</dbReference>
<accession>A0A6A5VI72</accession>
<organism evidence="4 5">
    <name type="scientific">Bimuria novae-zelandiae CBS 107.79</name>
    <dbReference type="NCBI Taxonomy" id="1447943"/>
    <lineage>
        <taxon>Eukaryota</taxon>
        <taxon>Fungi</taxon>
        <taxon>Dikarya</taxon>
        <taxon>Ascomycota</taxon>
        <taxon>Pezizomycotina</taxon>
        <taxon>Dothideomycetes</taxon>
        <taxon>Pleosporomycetidae</taxon>
        <taxon>Pleosporales</taxon>
        <taxon>Massarineae</taxon>
        <taxon>Didymosphaeriaceae</taxon>
        <taxon>Bimuria</taxon>
    </lineage>
</organism>
<dbReference type="InterPro" id="IPR036291">
    <property type="entry name" value="NAD(P)-bd_dom_sf"/>
</dbReference>
<dbReference type="SUPFAM" id="SSF51735">
    <property type="entry name" value="NAD(P)-binding Rossmann-fold domains"/>
    <property type="match status" value="1"/>
</dbReference>
<protein>
    <submittedName>
        <fullName evidence="4">NAD-P-binding protein</fullName>
    </submittedName>
</protein>
<reference evidence="4" key="1">
    <citation type="journal article" date="2020" name="Stud. Mycol.">
        <title>101 Dothideomycetes genomes: a test case for predicting lifestyles and emergence of pathogens.</title>
        <authorList>
            <person name="Haridas S."/>
            <person name="Albert R."/>
            <person name="Binder M."/>
            <person name="Bloem J."/>
            <person name="Labutti K."/>
            <person name="Salamov A."/>
            <person name="Andreopoulos B."/>
            <person name="Baker S."/>
            <person name="Barry K."/>
            <person name="Bills G."/>
            <person name="Bluhm B."/>
            <person name="Cannon C."/>
            <person name="Castanera R."/>
            <person name="Culley D."/>
            <person name="Daum C."/>
            <person name="Ezra D."/>
            <person name="Gonzalez J."/>
            <person name="Henrissat B."/>
            <person name="Kuo A."/>
            <person name="Liang C."/>
            <person name="Lipzen A."/>
            <person name="Lutzoni F."/>
            <person name="Magnuson J."/>
            <person name="Mondo S."/>
            <person name="Nolan M."/>
            <person name="Ohm R."/>
            <person name="Pangilinan J."/>
            <person name="Park H.-J."/>
            <person name="Ramirez L."/>
            <person name="Alfaro M."/>
            <person name="Sun H."/>
            <person name="Tritt A."/>
            <person name="Yoshinaga Y."/>
            <person name="Zwiers L.-H."/>
            <person name="Turgeon B."/>
            <person name="Goodwin S."/>
            <person name="Spatafora J."/>
            <person name="Crous P."/>
            <person name="Grigoriev I."/>
        </authorList>
    </citation>
    <scope>NUCLEOTIDE SEQUENCE</scope>
    <source>
        <strain evidence="4">CBS 107.79</strain>
    </source>
</reference>
<dbReference type="OrthoDB" id="1933717at2759"/>
<dbReference type="PANTHER" id="PTHR42760:SF37">
    <property type="entry name" value="CLAVALDEHYDE DEHYDROGENASE"/>
    <property type="match status" value="1"/>
</dbReference>
<dbReference type="AlphaFoldDB" id="A0A6A5VI72"/>
<comment type="similarity">
    <text evidence="1 3">Belongs to the short-chain dehydrogenases/reductases (SDR) family.</text>
</comment>
<sequence length="288" mass="32174">MSSNPKFKLSSSGVDFTKTTHHDTYDYIKPEQFNMKDHAVFITGASKGIGRATAISYAKAGASHIAVAARRDMADVEAELDRATKAAGKQPPVQEAAKKVEKAFGRLDILVNNAGYLEKTDPLHESQVDDWWRTWQVNVKRPYIVTRAFLPLLFNSKDSLKTILNVPSIAANSLHPGTSAYECGKLALLRFRESVNAEYADKDILSFGIHPDGIVTDLFRDMPDSLHAMLNDTPELAADSIVWMTAERRDWLKGRYISCNWDMQEFLGKRQAIEDGDLLKVRLDVGLS</sequence>
<name>A0A6A5VI72_9PLEO</name>
<keyword evidence="5" id="KW-1185">Reference proteome</keyword>
<gene>
    <name evidence="4" type="ORF">BU23DRAFT_587859</name>
</gene>
<dbReference type="PRINTS" id="PR00080">
    <property type="entry name" value="SDRFAMILY"/>
</dbReference>
<dbReference type="CDD" id="cd05233">
    <property type="entry name" value="SDR_c"/>
    <property type="match status" value="1"/>
</dbReference>
<dbReference type="PRINTS" id="PR00081">
    <property type="entry name" value="GDHRDH"/>
</dbReference>
<evidence type="ECO:0000256" key="1">
    <source>
        <dbReference type="ARBA" id="ARBA00006484"/>
    </source>
</evidence>
<evidence type="ECO:0000313" key="4">
    <source>
        <dbReference type="EMBL" id="KAF1976911.1"/>
    </source>
</evidence>
<dbReference type="PANTHER" id="PTHR42760">
    <property type="entry name" value="SHORT-CHAIN DEHYDROGENASES/REDUCTASES FAMILY MEMBER"/>
    <property type="match status" value="1"/>
</dbReference>